<dbReference type="RefSeq" id="WP_261695910.1">
    <property type="nucleotide sequence ID" value="NZ_CP104694.1"/>
</dbReference>
<dbReference type="Proteomes" id="UP001064632">
    <property type="component" value="Chromosome"/>
</dbReference>
<organism evidence="2 3">
    <name type="scientific">Tahibacter amnicola</name>
    <dbReference type="NCBI Taxonomy" id="2976241"/>
    <lineage>
        <taxon>Bacteria</taxon>
        <taxon>Pseudomonadati</taxon>
        <taxon>Pseudomonadota</taxon>
        <taxon>Gammaproteobacteria</taxon>
        <taxon>Lysobacterales</taxon>
        <taxon>Rhodanobacteraceae</taxon>
        <taxon>Tahibacter</taxon>
    </lineage>
</organism>
<evidence type="ECO:0000313" key="2">
    <source>
        <dbReference type="EMBL" id="UXI68951.1"/>
    </source>
</evidence>
<gene>
    <name evidence="2" type="ORF">N4264_04670</name>
</gene>
<protein>
    <submittedName>
        <fullName evidence="2">TraB/GumN family protein</fullName>
    </submittedName>
</protein>
<accession>A0ABY6BK30</accession>
<dbReference type="Pfam" id="PF01963">
    <property type="entry name" value="TraB_PrgY_gumN"/>
    <property type="match status" value="1"/>
</dbReference>
<sequence length="338" mass="37172">MPRHLASCLAFALAALAHMPTNAQQPLPPATESATVVLDQVLVSGEQPGPGMWRVSKGDHVLWILGVQSPLPKKMSWRSKDVEAVIAQSQEVLRLPRVEVGSNIGFLRGLTLLPAAMSARKNPDDATLADILPADTYAHWTRLKAQYLGKSDKTERWRPLFAAQELYEAAIEKRGLSEKGVVWPVVEKLAREHKVPVTVAKIEIPIEEPRKTIKEFARSPLDDADCFAKTLNRLDTDLDAMRERANAWAVGDVAQLRQLTFADNEAACLKAALDTSVSQRLGLDELPARIKKEFLAAADAALARNASTLAVLPMDMLLKSDGYLAALSERNYTIEEPE</sequence>
<dbReference type="CDD" id="cd14788">
    <property type="entry name" value="GumN"/>
    <property type="match status" value="1"/>
</dbReference>
<proteinExistence type="predicted"/>
<evidence type="ECO:0000256" key="1">
    <source>
        <dbReference type="SAM" id="SignalP"/>
    </source>
</evidence>
<dbReference type="InterPro" id="IPR002816">
    <property type="entry name" value="TraB/PrgY/GumN_fam"/>
</dbReference>
<evidence type="ECO:0000313" key="3">
    <source>
        <dbReference type="Proteomes" id="UP001064632"/>
    </source>
</evidence>
<name>A0ABY6BK30_9GAMM</name>
<feature type="signal peptide" evidence="1">
    <location>
        <begin position="1"/>
        <end position="23"/>
    </location>
</feature>
<keyword evidence="3" id="KW-1185">Reference proteome</keyword>
<feature type="chain" id="PRO_5047273029" evidence="1">
    <location>
        <begin position="24"/>
        <end position="338"/>
    </location>
</feature>
<reference evidence="2" key="1">
    <citation type="submission" date="2022-09" db="EMBL/GenBank/DDBJ databases">
        <title>Tahibacter sp. nov., isolated from a fresh water.</title>
        <authorList>
            <person name="Baek J.H."/>
            <person name="Lee J.K."/>
            <person name="Kim J.M."/>
            <person name="Jeon C.O."/>
        </authorList>
    </citation>
    <scope>NUCLEOTIDE SEQUENCE</scope>
    <source>
        <strain evidence="2">W38</strain>
    </source>
</reference>
<keyword evidence="1" id="KW-0732">Signal</keyword>
<dbReference type="EMBL" id="CP104694">
    <property type="protein sequence ID" value="UXI68951.1"/>
    <property type="molecule type" value="Genomic_DNA"/>
</dbReference>